<accession>A0A8S1A955</accession>
<dbReference type="Pfam" id="PF20665">
    <property type="entry name" value="Zw10_middle"/>
    <property type="match status" value="1"/>
</dbReference>
<dbReference type="GO" id="GO:1990423">
    <property type="term" value="C:RZZ complex"/>
    <property type="evidence" value="ECO:0007669"/>
    <property type="project" value="TreeGrafter"/>
</dbReference>
<feature type="domain" description="Centromere/kinetochore protein zw10 C-terminal" evidence="4">
    <location>
        <begin position="515"/>
        <end position="644"/>
    </location>
</feature>
<evidence type="ECO:0000256" key="1">
    <source>
        <dbReference type="SAM" id="Coils"/>
    </source>
</evidence>
<proteinExistence type="predicted"/>
<organism evidence="6 7">
    <name type="scientific">Arctia plantaginis</name>
    <name type="common">Wood tiger moth</name>
    <name type="synonym">Phalaena plantaginis</name>
    <dbReference type="NCBI Taxonomy" id="874455"/>
    <lineage>
        <taxon>Eukaryota</taxon>
        <taxon>Metazoa</taxon>
        <taxon>Ecdysozoa</taxon>
        <taxon>Arthropoda</taxon>
        <taxon>Hexapoda</taxon>
        <taxon>Insecta</taxon>
        <taxon>Pterygota</taxon>
        <taxon>Neoptera</taxon>
        <taxon>Endopterygota</taxon>
        <taxon>Lepidoptera</taxon>
        <taxon>Glossata</taxon>
        <taxon>Ditrysia</taxon>
        <taxon>Noctuoidea</taxon>
        <taxon>Erebidae</taxon>
        <taxon>Arctiinae</taxon>
        <taxon>Arctia</taxon>
    </lineage>
</organism>
<dbReference type="OrthoDB" id="1507364at2759"/>
<name>A0A8S1A955_ARCPL</name>
<dbReference type="PANTHER" id="PTHR12205">
    <property type="entry name" value="CENTROMERE/KINETOCHORE PROTEIN ZW10"/>
    <property type="match status" value="1"/>
</dbReference>
<evidence type="ECO:0008006" key="8">
    <source>
        <dbReference type="Google" id="ProtNLM"/>
    </source>
</evidence>
<feature type="coiled-coil region" evidence="1">
    <location>
        <begin position="67"/>
        <end position="94"/>
    </location>
</feature>
<evidence type="ECO:0000259" key="4">
    <source>
        <dbReference type="Pfam" id="PF20666"/>
    </source>
</evidence>
<feature type="compositionally biased region" description="Basic and acidic residues" evidence="2">
    <location>
        <begin position="1"/>
        <end position="14"/>
    </location>
</feature>
<gene>
    <name evidence="6" type="ORF">APLA_LOCUS9484</name>
</gene>
<reference evidence="6 7" key="1">
    <citation type="submission" date="2020-04" db="EMBL/GenBank/DDBJ databases">
        <authorList>
            <person name="Wallbank WR R."/>
            <person name="Pardo Diaz C."/>
            <person name="Kozak K."/>
            <person name="Martin S."/>
            <person name="Jiggins C."/>
            <person name="Moest M."/>
            <person name="Warren A I."/>
            <person name="Byers J.R.P. K."/>
            <person name="Montejo-Kovacevich G."/>
            <person name="Yen C E."/>
        </authorList>
    </citation>
    <scope>NUCLEOTIDE SEQUENCE [LARGE SCALE GENOMIC DNA]</scope>
</reference>
<dbReference type="InterPro" id="IPR046362">
    <property type="entry name" value="Zw10/DSL1_C_sf"/>
</dbReference>
<evidence type="ECO:0000259" key="3">
    <source>
        <dbReference type="Pfam" id="PF20665"/>
    </source>
</evidence>
<dbReference type="InterPro" id="IPR048343">
    <property type="entry name" value="ZW10_C"/>
</dbReference>
<keyword evidence="1" id="KW-0175">Coiled coil</keyword>
<dbReference type="GO" id="GO:0007094">
    <property type="term" value="P:mitotic spindle assembly checkpoint signaling"/>
    <property type="evidence" value="ECO:0007669"/>
    <property type="project" value="TreeGrafter"/>
</dbReference>
<dbReference type="Proteomes" id="UP000494256">
    <property type="component" value="Unassembled WGS sequence"/>
</dbReference>
<dbReference type="EMBL" id="CADEBD010000309">
    <property type="protein sequence ID" value="CAB3241176.1"/>
    <property type="molecule type" value="Genomic_DNA"/>
</dbReference>
<evidence type="ECO:0000259" key="5">
    <source>
        <dbReference type="Pfam" id="PF22766"/>
    </source>
</evidence>
<evidence type="ECO:0000313" key="7">
    <source>
        <dbReference type="Proteomes" id="UP000494256"/>
    </source>
</evidence>
<dbReference type="Gene3D" id="1.10.357.150">
    <property type="match status" value="1"/>
</dbReference>
<evidence type="ECO:0000256" key="2">
    <source>
        <dbReference type="SAM" id="MobiDB-lite"/>
    </source>
</evidence>
<sequence length="812" mass="94151">MTEKEDATNKPEKEPLDDEALEKLAVEELLREAVQGAARAEIVGPSGWIKAPQQKTNKRFLVNTLRNANHQLRKTDLKEKIKMEQNDVNKLINDIFGNNEANWKPSDKIPLITKEIEQLKVDLKTYFNNTDFDIPAILEESTQLCKESNLLVEDIKKCAQEIEQQTMAEIVRSIESRDQLTKELQQINFAMNIVYDVVQCGKYVKDFEDGRTAQSFTRAIEAVYDLLQYLELPAEGFGELEVYTNTKNNAQLIWDNLIHDLYTEWTHMVSWNVEAKPRKTVVTITLNIEDSIVAVDILNALDKSKKLPEKVQEFSQFLLNDVLVPIIHHECTLCEQTTRLMTITIMPKPNYKPPYQTVKGNLRLLFQYLLVKLHVKFKNDTNIMQMVGHNISSEFSAILERDCLIDTIPNNINELQNYGRITSEIEDFQRFLVILKFFREDHSILKYIRNIDVLFANKSTQYFLETARSIMLKDLSITMSIGVESISDKKVSTKESEEESEALNILNETIPKSLFYFPRCMISKTAQELLDLVYVMMEQAVQCSDVVCKKLYNTTRLVFELYDAVVPYHHENYLQTIPQYVALFHNNCMYIAHNLLTFGDKWATLMEGRELDYPISFVDLVQKMRDLGYKHLTIHMQQQRKQILDNIRSSDLNCIVVKDVLSDNAEAAVRQCLRQLHLLKNVWIGVFPNNVFTRLMATLVDMFVEELIHRVCTVEDISMEMATQLTEMYTIVVQKAPHLFQSPKDIEQHVKSWIKLQELIFVLGGSLKDIENHWKDGTGPLAIHFRTEEIRSLIKALFQNTQMRANLLSKIK</sequence>
<dbReference type="AlphaFoldDB" id="A0A8S1A955"/>
<protein>
    <recommendedName>
        <fullName evidence="8">Centromere/kinetochore protein zw10 homolog</fullName>
    </recommendedName>
</protein>
<feature type="region of interest" description="Disordered" evidence="2">
    <location>
        <begin position="1"/>
        <end position="20"/>
    </location>
</feature>
<dbReference type="Pfam" id="PF22766">
    <property type="entry name" value="ZW10_C2"/>
    <property type="match status" value="1"/>
</dbReference>
<feature type="domain" description="ZW10 C-terminal helical" evidence="5">
    <location>
        <begin position="668"/>
        <end position="811"/>
    </location>
</feature>
<comment type="caution">
    <text evidence="6">The sequence shown here is derived from an EMBL/GenBank/DDBJ whole genome shotgun (WGS) entry which is preliminary data.</text>
</comment>
<evidence type="ECO:0000313" key="6">
    <source>
        <dbReference type="EMBL" id="CAB3241176.1"/>
    </source>
</evidence>
<dbReference type="InterPro" id="IPR048344">
    <property type="entry name" value="Zw10_middle"/>
</dbReference>
<feature type="domain" description="Centromere/kinetochore protein zw10 middle" evidence="3">
    <location>
        <begin position="264"/>
        <end position="471"/>
    </location>
</feature>
<dbReference type="PANTHER" id="PTHR12205:SF0">
    <property type="entry name" value="CENTROMERE_KINETOCHORE PROTEIN ZW10 HOMOLOG"/>
    <property type="match status" value="1"/>
</dbReference>
<dbReference type="Pfam" id="PF20666">
    <property type="entry name" value="ZW10_C"/>
    <property type="match status" value="1"/>
</dbReference>
<dbReference type="GO" id="GO:0005737">
    <property type="term" value="C:cytoplasm"/>
    <property type="evidence" value="ECO:0007669"/>
    <property type="project" value="GOC"/>
</dbReference>
<dbReference type="InterPro" id="IPR055148">
    <property type="entry name" value="ZW10_C_2"/>
</dbReference>
<dbReference type="GO" id="GO:0006888">
    <property type="term" value="P:endoplasmic reticulum to Golgi vesicle-mediated transport"/>
    <property type="evidence" value="ECO:0007669"/>
    <property type="project" value="TreeGrafter"/>
</dbReference>